<proteinExistence type="predicted"/>
<evidence type="ECO:0000256" key="1">
    <source>
        <dbReference type="SAM" id="MobiDB-lite"/>
    </source>
</evidence>
<name>A0A8K0A834_BRALA</name>
<feature type="region of interest" description="Disordered" evidence="1">
    <location>
        <begin position="49"/>
        <end position="86"/>
    </location>
</feature>
<dbReference type="EMBL" id="OV696693">
    <property type="protein sequence ID" value="CAH1271047.1"/>
    <property type="molecule type" value="Genomic_DNA"/>
</dbReference>
<feature type="region of interest" description="Disordered" evidence="1">
    <location>
        <begin position="21"/>
        <end position="40"/>
    </location>
</feature>
<feature type="compositionally biased region" description="Basic and acidic residues" evidence="1">
    <location>
        <begin position="52"/>
        <end position="65"/>
    </location>
</feature>
<evidence type="ECO:0000313" key="2">
    <source>
        <dbReference type="EMBL" id="CAH1271047.1"/>
    </source>
</evidence>
<feature type="compositionally biased region" description="Acidic residues" evidence="1">
    <location>
        <begin position="21"/>
        <end position="35"/>
    </location>
</feature>
<accession>A0A8K0A834</accession>
<gene>
    <name evidence="2" type="primary">Hypp4542</name>
    <name evidence="2" type="ORF">BLAG_LOCUS23164</name>
</gene>
<dbReference type="SUPFAM" id="SSF52047">
    <property type="entry name" value="RNI-like"/>
    <property type="match status" value="1"/>
</dbReference>
<dbReference type="Gene3D" id="3.80.10.10">
    <property type="entry name" value="Ribonuclease Inhibitor"/>
    <property type="match status" value="1"/>
</dbReference>
<dbReference type="InterPro" id="IPR032675">
    <property type="entry name" value="LRR_dom_sf"/>
</dbReference>
<organism evidence="2 3">
    <name type="scientific">Branchiostoma lanceolatum</name>
    <name type="common">Common lancelet</name>
    <name type="synonym">Amphioxus lanceolatum</name>
    <dbReference type="NCBI Taxonomy" id="7740"/>
    <lineage>
        <taxon>Eukaryota</taxon>
        <taxon>Metazoa</taxon>
        <taxon>Chordata</taxon>
        <taxon>Cephalochordata</taxon>
        <taxon>Leptocardii</taxon>
        <taxon>Amphioxiformes</taxon>
        <taxon>Branchiostomatidae</taxon>
        <taxon>Branchiostoma</taxon>
    </lineage>
</organism>
<dbReference type="AlphaFoldDB" id="A0A8K0A834"/>
<dbReference type="Proteomes" id="UP000838412">
    <property type="component" value="Chromosome 8"/>
</dbReference>
<dbReference type="OrthoDB" id="10640524at2759"/>
<sequence>MRAEEGEDLYVHVTLLGVDGECQDDSLSDEDEVETGELFQKDVDDTLWGSEWKGHDQKGKGKSTEKLPQVTGRQTSAFDSRGSPENMELERVSQEFGSTSLDSEFHFHNTTVSPSLYPTAEDAFAWNDCLQDFFKTDEDTTRVIQQNLIPAFISLPILTSIDIAHNSISDESLPIIADWLKFKTDMELVDLCGNRFNAEGVRDFVRTMKGQAYTCGTLLYDDSQVDVSKAVESGGEGVQREEQQWERFRRETDLINVKVKQLTVLIDHTGPR</sequence>
<protein>
    <submittedName>
        <fullName evidence="2">Hypp4542 protein</fullName>
    </submittedName>
</protein>
<evidence type="ECO:0000313" key="3">
    <source>
        <dbReference type="Proteomes" id="UP000838412"/>
    </source>
</evidence>
<keyword evidence="3" id="KW-1185">Reference proteome</keyword>
<reference evidence="2" key="1">
    <citation type="submission" date="2022-01" db="EMBL/GenBank/DDBJ databases">
        <authorList>
            <person name="Braso-Vives M."/>
        </authorList>
    </citation>
    <scope>NUCLEOTIDE SEQUENCE</scope>
</reference>